<accession>A0A1T5HU75</accession>
<evidence type="ECO:0000313" key="2">
    <source>
        <dbReference type="EMBL" id="SKC24225.1"/>
    </source>
</evidence>
<dbReference type="EMBL" id="FUYV01000045">
    <property type="protein sequence ID" value="SKC24225.1"/>
    <property type="molecule type" value="Genomic_DNA"/>
</dbReference>
<dbReference type="RefSeq" id="WP_079559165.1">
    <property type="nucleotide sequence ID" value="NZ_CP021904.1"/>
</dbReference>
<feature type="signal peptide" evidence="1">
    <location>
        <begin position="1"/>
        <end position="21"/>
    </location>
</feature>
<sequence length="149" mass="16557">MSNISLSVVLLFFLSTITLSAEEKEDAFVRKNKIGVEMGGSSLILSFKYERILLNYNRHKTAVEIGGGLFTFNAGINQLLSFHQHHVEIKLAAIGARLLYSDPYYYSFGAGYRFQRPSGRTSIQISCPVNYGISSGYFVIPGASISRVF</sequence>
<dbReference type="Proteomes" id="UP000191055">
    <property type="component" value="Unassembled WGS sequence"/>
</dbReference>
<reference evidence="2 3" key="1">
    <citation type="submission" date="2017-02" db="EMBL/GenBank/DDBJ databases">
        <authorList>
            <person name="Peterson S.W."/>
        </authorList>
    </citation>
    <scope>NUCLEOTIDE SEQUENCE [LARGE SCALE GENOMIC DNA]</scope>
    <source>
        <strain evidence="2 3">DSM 24412</strain>
    </source>
</reference>
<dbReference type="OrthoDB" id="966005at2"/>
<gene>
    <name evidence="2" type="ORF">SAMN03080601_03520</name>
</gene>
<keyword evidence="3" id="KW-1185">Reference proteome</keyword>
<evidence type="ECO:0000256" key="1">
    <source>
        <dbReference type="SAM" id="SignalP"/>
    </source>
</evidence>
<keyword evidence="1" id="KW-0732">Signal</keyword>
<dbReference type="AlphaFoldDB" id="A0A1T5HU75"/>
<evidence type="ECO:0008006" key="4">
    <source>
        <dbReference type="Google" id="ProtNLM"/>
    </source>
</evidence>
<name>A0A1T5HU75_9BACT</name>
<evidence type="ECO:0000313" key="3">
    <source>
        <dbReference type="Proteomes" id="UP000191055"/>
    </source>
</evidence>
<protein>
    <recommendedName>
        <fullName evidence="4">DUF3575 domain-containing protein</fullName>
    </recommendedName>
</protein>
<feature type="chain" id="PRO_5010531463" description="DUF3575 domain-containing protein" evidence="1">
    <location>
        <begin position="22"/>
        <end position="149"/>
    </location>
</feature>
<dbReference type="STRING" id="889453.SAMN03080601_03520"/>
<proteinExistence type="predicted"/>
<dbReference type="KEGG" id="asx:CDL62_17045"/>
<organism evidence="2 3">
    <name type="scientific">Alkalitalea saponilacus</name>
    <dbReference type="NCBI Taxonomy" id="889453"/>
    <lineage>
        <taxon>Bacteria</taxon>
        <taxon>Pseudomonadati</taxon>
        <taxon>Bacteroidota</taxon>
        <taxon>Bacteroidia</taxon>
        <taxon>Marinilabiliales</taxon>
        <taxon>Marinilabiliaceae</taxon>
        <taxon>Alkalitalea</taxon>
    </lineage>
</organism>